<evidence type="ECO:0000256" key="7">
    <source>
        <dbReference type="RuleBase" id="RU368122"/>
    </source>
</evidence>
<evidence type="ECO:0000313" key="11">
    <source>
        <dbReference type="EMBL" id="AWM99267.1"/>
    </source>
</evidence>
<dbReference type="InterPro" id="IPR005103">
    <property type="entry name" value="AA9_LPMO"/>
</dbReference>
<keyword evidence="7" id="KW-0119">Carbohydrate metabolism</keyword>
<comment type="subcellular location">
    <subcellularLocation>
        <location evidence="7">Secreted</location>
    </subcellularLocation>
</comment>
<evidence type="ECO:0000256" key="8">
    <source>
        <dbReference type="SAM" id="MobiDB-lite"/>
    </source>
</evidence>
<dbReference type="GO" id="GO:0004497">
    <property type="term" value="F:monooxygenase activity"/>
    <property type="evidence" value="ECO:0007669"/>
    <property type="project" value="UniProtKB-KW"/>
</dbReference>
<keyword evidence="4" id="KW-0186">Copper</keyword>
<keyword evidence="6 7" id="KW-1015">Disulfide bond</keyword>
<dbReference type="PROSITE" id="PS00562">
    <property type="entry name" value="CBM1_1"/>
    <property type="match status" value="1"/>
</dbReference>
<feature type="compositionally biased region" description="Polar residues" evidence="8">
    <location>
        <begin position="241"/>
        <end position="253"/>
    </location>
</feature>
<comment type="domain">
    <text evidence="7">Has a modular structure: an endo-beta-1,4-glucanase catalytic module at the N-terminus, a linker rich in serines and threonines, and a C-terminal carbohydrate-binding module (CBM).</text>
</comment>
<keyword evidence="7" id="KW-0624">Polysaccharide degradation</keyword>
<protein>
    <recommendedName>
        <fullName evidence="7">AA9 family lytic polysaccharide monooxygenase</fullName>
        <ecNumber evidence="7">1.14.99.56</ecNumber>
    </recommendedName>
    <alternativeName>
        <fullName evidence="7">Endo-beta-1,4-glucanase</fullName>
    </alternativeName>
    <alternativeName>
        <fullName evidence="7">Glycosyl hydrolase 61 family protein</fullName>
    </alternativeName>
</protein>
<comment type="function">
    <text evidence="7">Lytic polysaccharide monooxygenase (LMPO) that depolymerizes crystalline and amorphous polysaccharides via the oxidation of scissile alpha- or beta-(1-4)-glycosidic bonds, yielding C1 and/or C4 oxidation products. Catalysis by LPMOs requires the reduction of the active-site copper from Cu(II) to Cu(I) by a reducing agent and H(2)O(2) or O(2) as a cosubstrate.</text>
</comment>
<dbReference type="GO" id="GO:0030248">
    <property type="term" value="F:cellulose binding"/>
    <property type="evidence" value="ECO:0007669"/>
    <property type="project" value="UniProtKB-UniRule"/>
</dbReference>
<gene>
    <name evidence="11" type="primary">LPMO9S</name>
</gene>
<dbReference type="SMR" id="A0A2U8U9Q0"/>
<dbReference type="Pfam" id="PF03443">
    <property type="entry name" value="AA9"/>
    <property type="match status" value="1"/>
</dbReference>
<dbReference type="Pfam" id="PF00734">
    <property type="entry name" value="CBM_1"/>
    <property type="match status" value="1"/>
</dbReference>
<comment type="catalytic activity">
    <reaction evidence="7">
        <text>[(1-&gt;4)-beta-D-glucosyl]n+m + reduced acceptor + O2 = 4-dehydro-beta-D-glucosyl-[(1-&gt;4)-beta-D-glucosyl]n-1 + [(1-&gt;4)-beta-D-glucosyl]m + acceptor + H2O.</text>
        <dbReference type="EC" id="1.14.99.56"/>
    </reaction>
</comment>
<dbReference type="PANTHER" id="PTHR33353:SF19">
    <property type="entry name" value="GLYCOSYLHYDROLASE FAMILY 61-8 PROTEIN"/>
    <property type="match status" value="1"/>
</dbReference>
<feature type="domain" description="CBM1" evidence="10">
    <location>
        <begin position="334"/>
        <end position="369"/>
    </location>
</feature>
<dbReference type="PANTHER" id="PTHR33353">
    <property type="entry name" value="PUTATIVE (AFU_ORTHOLOGUE AFUA_1G12560)-RELATED"/>
    <property type="match status" value="1"/>
</dbReference>
<feature type="chain" id="PRO_5015906930" description="AA9 family lytic polysaccharide monooxygenase" evidence="9">
    <location>
        <begin position="17"/>
        <end position="369"/>
    </location>
</feature>
<keyword evidence="1" id="KW-0479">Metal-binding</keyword>
<organism evidence="11">
    <name type="scientific">Rhizophlyctis rosea</name>
    <dbReference type="NCBI Taxonomy" id="64517"/>
    <lineage>
        <taxon>Eukaryota</taxon>
        <taxon>Fungi</taxon>
        <taxon>Fungi incertae sedis</taxon>
        <taxon>Chytridiomycota</taxon>
        <taxon>Chytridiomycota incertae sedis</taxon>
        <taxon>Chytridiomycetes</taxon>
        <taxon>Rhizophlyctidales</taxon>
        <taxon>Rhizophlyctidaceae</taxon>
        <taxon>Rhizophlyctis</taxon>
    </lineage>
</organism>
<dbReference type="SUPFAM" id="SSF57180">
    <property type="entry name" value="Cellulose-binding domain"/>
    <property type="match status" value="1"/>
</dbReference>
<proteinExistence type="predicted"/>
<dbReference type="InterPro" id="IPR049892">
    <property type="entry name" value="AA9"/>
</dbReference>
<feature type="region of interest" description="Disordered" evidence="8">
    <location>
        <begin position="223"/>
        <end position="328"/>
    </location>
</feature>
<keyword evidence="3" id="KW-0560">Oxidoreductase</keyword>
<accession>A0A2U8U9Q0</accession>
<dbReference type="GO" id="GO:0005576">
    <property type="term" value="C:extracellular region"/>
    <property type="evidence" value="ECO:0007669"/>
    <property type="project" value="UniProtKB-SubCell"/>
</dbReference>
<keyword evidence="2 9" id="KW-0732">Signal</keyword>
<evidence type="ECO:0000256" key="9">
    <source>
        <dbReference type="SAM" id="SignalP"/>
    </source>
</evidence>
<name>A0A2U8U9Q0_9FUNG</name>
<dbReference type="AlphaFoldDB" id="A0A2U8U9Q0"/>
<dbReference type="Gene3D" id="2.70.50.70">
    <property type="match status" value="1"/>
</dbReference>
<keyword evidence="7" id="KW-0964">Secreted</keyword>
<dbReference type="GO" id="GO:0030245">
    <property type="term" value="P:cellulose catabolic process"/>
    <property type="evidence" value="ECO:0007669"/>
    <property type="project" value="UniProtKB-UniRule"/>
</dbReference>
<dbReference type="PROSITE" id="PS51164">
    <property type="entry name" value="CBM1_2"/>
    <property type="match status" value="1"/>
</dbReference>
<evidence type="ECO:0000256" key="3">
    <source>
        <dbReference type="ARBA" id="ARBA00023002"/>
    </source>
</evidence>
<evidence type="ECO:0000256" key="1">
    <source>
        <dbReference type="ARBA" id="ARBA00022723"/>
    </source>
</evidence>
<evidence type="ECO:0000259" key="10">
    <source>
        <dbReference type="PROSITE" id="PS51164"/>
    </source>
</evidence>
<dbReference type="EMBL" id="MF432133">
    <property type="protein sequence ID" value="AWM99267.1"/>
    <property type="molecule type" value="Genomic_DNA"/>
</dbReference>
<sequence length="369" mass="38991">MKAVIATLAFAAGVSAHGAVTSYTVAGKTYAGATYEYQANHTSHLNQITQTSLSSTSHPGFSGPQASYTGPQWYWPDYNPTMFNDAGRSFDYARCNSGTSAKSNIEATAGGSITATWGQWTHNPATVAVYLYECPSDPATTTCNVSGKGWFKIDEFISDGTTAGCDTCWAGAKITNNKYQWTSTIPSSLKSGYYVIRHELIARHQANNPQFYAECANIHITGGGSSSPSDSDKVAIPGSDYATSSGPASSTGDSLLYEVNGSTRPISEYKNVGPAVWGKGSTGGGNNNPTTTTQRQPTTTTTSQRQTTTTTTRQQPTTTTTTQRQTTTTSGPVNCAGMYAQCGGQGYTGPTCCSSGTCKYSNAWYSQCL</sequence>
<feature type="compositionally biased region" description="Low complexity" evidence="8">
    <location>
        <begin position="290"/>
        <end position="328"/>
    </location>
</feature>
<dbReference type="InterPro" id="IPR000254">
    <property type="entry name" value="CBD"/>
</dbReference>
<keyword evidence="5 11" id="KW-0503">Monooxygenase</keyword>
<dbReference type="InterPro" id="IPR035971">
    <property type="entry name" value="CBD_sf"/>
</dbReference>
<dbReference type="GO" id="GO:0046872">
    <property type="term" value="F:metal ion binding"/>
    <property type="evidence" value="ECO:0007669"/>
    <property type="project" value="UniProtKB-KW"/>
</dbReference>
<reference evidence="11" key="1">
    <citation type="submission" date="2017-07" db="EMBL/GenBank/DDBJ databases">
        <title>Origin of fungal plant biomass degrading enzymes: Comparative enzyme profile studies of zoosporic, early lineage fungi.</title>
        <authorList>
            <person name="Lange L."/>
            <person name="Pilgaard B."/>
            <person name="Herbst F.-A."/>
            <person name="Barret K."/>
            <person name="Busk P.K."/>
            <person name="Pedersen A.G."/>
        </authorList>
    </citation>
    <scope>NUCLEOTIDE SEQUENCE</scope>
</reference>
<evidence type="ECO:0000256" key="5">
    <source>
        <dbReference type="ARBA" id="ARBA00023033"/>
    </source>
</evidence>
<evidence type="ECO:0000256" key="4">
    <source>
        <dbReference type="ARBA" id="ARBA00023008"/>
    </source>
</evidence>
<evidence type="ECO:0000256" key="6">
    <source>
        <dbReference type="ARBA" id="ARBA00023157"/>
    </source>
</evidence>
<evidence type="ECO:0000256" key="2">
    <source>
        <dbReference type="ARBA" id="ARBA00022729"/>
    </source>
</evidence>
<feature type="signal peptide" evidence="9">
    <location>
        <begin position="1"/>
        <end position="16"/>
    </location>
</feature>
<dbReference type="SMART" id="SM00236">
    <property type="entry name" value="fCBD"/>
    <property type="match status" value="1"/>
</dbReference>
<dbReference type="GO" id="GO:0008810">
    <property type="term" value="F:cellulase activity"/>
    <property type="evidence" value="ECO:0007669"/>
    <property type="project" value="UniProtKB-UniRule"/>
</dbReference>
<keyword evidence="7" id="KW-0136">Cellulose degradation</keyword>
<dbReference type="EC" id="1.14.99.56" evidence="7"/>